<feature type="compositionally biased region" description="Low complexity" evidence="5">
    <location>
        <begin position="672"/>
        <end position="684"/>
    </location>
</feature>
<gene>
    <name evidence="9" type="ORF">OS493_034664</name>
</gene>
<feature type="transmembrane region" description="Helical" evidence="6">
    <location>
        <begin position="1018"/>
        <end position="1045"/>
    </location>
</feature>
<feature type="region of interest" description="Disordered" evidence="5">
    <location>
        <begin position="777"/>
        <end position="815"/>
    </location>
</feature>
<feature type="chain" id="PRO_5040970292" description="Seven cysteines N-terminal domain-containing protein" evidence="7">
    <location>
        <begin position="32"/>
        <end position="1081"/>
    </location>
</feature>
<protein>
    <recommendedName>
        <fullName evidence="8">Seven cysteines N-terminal domain-containing protein</fullName>
    </recommendedName>
</protein>
<feature type="compositionally biased region" description="Low complexity" evidence="5">
    <location>
        <begin position="536"/>
        <end position="556"/>
    </location>
</feature>
<sequence>MWLTRRTVTPPRNMYIRVLLLCLCAVCKVKCSSNYLENCKNTKIEENVTLKGGIGAGTFRKLGKVTSMESCIELCCKTSTCDVAFLSASKCYGVECVSDEECEATATDTSDIKVLIAHVRTGHKKDNTSLAFITPNFTSNVKQHPNGFLGPNQAGLSANTPKGLIAQGQKSLDNVNPSMAGKCQPGKVFKEVTLKGGINAGTYKDVGSVKTMEECSSKCCEFAACDLAFMLSSRCYLVGCSEGKDCQIQKAKPSPYHPSVTYIERWNKEGVKHTVFLSDSVETKFTCPAVKPLTKVTLKGGLKAGDFTDTGKVGSIKECYETCCQQSTCNLAFMLGQNCFSVKCYNKDLCSTIPAQPSIFNPQIAYVWTRNEMKNDSPKNQIIKPHVVCPAGKVLESVTLIGGITSGYFRDHGKVKDMQKCRRICCEMPHCHLAFMLSSNCFSVACKSASACKTQPANPSRYNPKISYVRDYASNDLLGAPKVEEQQTKETIPGLMQTPLTPPSIPGQTPQLPGQTPQIPGLNVLSPEATQMAQFSQTQMPGQQTPPLLGQQQQPTPLVPPPLPPSPFGSIPQMGQKPMMPLPGVPLDNSAGMQFPIPPAVPAEQVSPVTPVTSGGNQPLADQLETKKTEIPTGNKDQSFKSQIKSAAAGQAMTMNIVNGKIKLTPVEGSNSSDDASGKSSESSETSEESKDDTKSDSGKKECDKAKILDNVTLKGGKKAGKFNNHGDVKGMEQCQDICCKDKKCNVAFMLDKTCYSVTCKNKDLCQHTKAPPTDFNPQLSYLRPMDTSSKKDSSEAPAIPPEPKDLQCKHSNITNNKDLPSGVHKNNFTVVKDVDTMANCMEKCCDSRDCDLAYMVEKKCYSVSCSSKDECRPVSVKASKKTPLISAMVMKKAEPKEETDLSAVATPPEDSTITDFASKSGSCMLDSRVSSDIKLKPGTKASNFTDMGKADDIHSCIGRCCPRPSCDIAYLLNEKCFAVQCLDGVLCQTSAEPAASGANVKLAYMNRESSGQKQKDWMIVYIIVASLAFVAGIGGVIWAVCICTKRQKLRKQRRMLDDEEDDEMLPKTTQTRYRTPMPRY</sequence>
<feature type="domain" description="Seven cysteines N-terminal" evidence="8">
    <location>
        <begin position="384"/>
        <end position="462"/>
    </location>
</feature>
<evidence type="ECO:0000256" key="6">
    <source>
        <dbReference type="SAM" id="Phobius"/>
    </source>
</evidence>
<feature type="signal peptide" evidence="7">
    <location>
        <begin position="1"/>
        <end position="31"/>
    </location>
</feature>
<evidence type="ECO:0000256" key="1">
    <source>
        <dbReference type="ARBA" id="ARBA00004370"/>
    </source>
</evidence>
<dbReference type="PANTHER" id="PTHR46182:SF2">
    <property type="entry name" value="FI19480P1"/>
    <property type="match status" value="1"/>
</dbReference>
<keyword evidence="3 6" id="KW-0472">Membrane</keyword>
<evidence type="ECO:0000259" key="8">
    <source>
        <dbReference type="SMART" id="SM00765"/>
    </source>
</evidence>
<feature type="domain" description="Seven cysteines N-terminal" evidence="8">
    <location>
        <begin position="178"/>
        <end position="256"/>
    </location>
</feature>
<dbReference type="GO" id="GO:0001764">
    <property type="term" value="P:neuron migration"/>
    <property type="evidence" value="ECO:0007669"/>
    <property type="project" value="TreeGrafter"/>
</dbReference>
<proteinExistence type="predicted"/>
<dbReference type="OrthoDB" id="536372at2759"/>
<feature type="compositionally biased region" description="Basic and acidic residues" evidence="5">
    <location>
        <begin position="688"/>
        <end position="702"/>
    </location>
</feature>
<comment type="subcellular location">
    <subcellularLocation>
        <location evidence="1">Membrane</location>
    </subcellularLocation>
</comment>
<feature type="region of interest" description="Disordered" evidence="5">
    <location>
        <begin position="536"/>
        <end position="557"/>
    </location>
</feature>
<evidence type="ECO:0000256" key="4">
    <source>
        <dbReference type="ARBA" id="ARBA00023180"/>
    </source>
</evidence>
<dbReference type="Pfam" id="PF23597">
    <property type="entry name" value="KIAA0319_N"/>
    <property type="match status" value="7"/>
</dbReference>
<keyword evidence="4" id="KW-0325">Glycoprotein</keyword>
<evidence type="ECO:0000256" key="7">
    <source>
        <dbReference type="SAM" id="SignalP"/>
    </source>
</evidence>
<keyword evidence="2 7" id="KW-0732">Signal</keyword>
<dbReference type="GO" id="GO:0031410">
    <property type="term" value="C:cytoplasmic vesicle"/>
    <property type="evidence" value="ECO:0007669"/>
    <property type="project" value="TreeGrafter"/>
</dbReference>
<keyword evidence="6" id="KW-1133">Transmembrane helix</keyword>
<evidence type="ECO:0000256" key="2">
    <source>
        <dbReference type="ARBA" id="ARBA00022729"/>
    </source>
</evidence>
<evidence type="ECO:0000256" key="5">
    <source>
        <dbReference type="SAM" id="MobiDB-lite"/>
    </source>
</evidence>
<dbReference type="PANTHER" id="PTHR46182">
    <property type="entry name" value="FI19480P1"/>
    <property type="match status" value="1"/>
</dbReference>
<evidence type="ECO:0000313" key="9">
    <source>
        <dbReference type="EMBL" id="KAJ7382502.1"/>
    </source>
</evidence>
<reference evidence="9" key="1">
    <citation type="submission" date="2023-01" db="EMBL/GenBank/DDBJ databases">
        <title>Genome assembly of the deep-sea coral Lophelia pertusa.</title>
        <authorList>
            <person name="Herrera S."/>
            <person name="Cordes E."/>
        </authorList>
    </citation>
    <scope>NUCLEOTIDE SEQUENCE</scope>
    <source>
        <strain evidence="9">USNM1676648</strain>
        <tissue evidence="9">Polyp</tissue>
    </source>
</reference>
<dbReference type="Proteomes" id="UP001163046">
    <property type="component" value="Unassembled WGS sequence"/>
</dbReference>
<dbReference type="InterPro" id="IPR029865">
    <property type="entry name" value="KIAA0319-like"/>
</dbReference>
<keyword evidence="10" id="KW-1185">Reference proteome</keyword>
<organism evidence="9 10">
    <name type="scientific">Desmophyllum pertusum</name>
    <dbReference type="NCBI Taxonomy" id="174260"/>
    <lineage>
        <taxon>Eukaryota</taxon>
        <taxon>Metazoa</taxon>
        <taxon>Cnidaria</taxon>
        <taxon>Anthozoa</taxon>
        <taxon>Hexacorallia</taxon>
        <taxon>Scleractinia</taxon>
        <taxon>Caryophylliina</taxon>
        <taxon>Caryophylliidae</taxon>
        <taxon>Desmophyllum</taxon>
    </lineage>
</organism>
<dbReference type="SMART" id="SM00765">
    <property type="entry name" value="MANEC"/>
    <property type="match status" value="3"/>
</dbReference>
<dbReference type="EMBL" id="MU825922">
    <property type="protein sequence ID" value="KAJ7382502.1"/>
    <property type="molecule type" value="Genomic_DNA"/>
</dbReference>
<feature type="region of interest" description="Disordered" evidence="5">
    <location>
        <begin position="1055"/>
        <end position="1081"/>
    </location>
</feature>
<dbReference type="InterPro" id="IPR013980">
    <property type="entry name" value="MANSC_dom"/>
</dbReference>
<dbReference type="InterPro" id="IPR011106">
    <property type="entry name" value="MANSC_N"/>
</dbReference>
<accession>A0A9W9ZIX4</accession>
<keyword evidence="6" id="KW-0812">Transmembrane</keyword>
<feature type="domain" description="Seven cysteines N-terminal" evidence="8">
    <location>
        <begin position="698"/>
        <end position="785"/>
    </location>
</feature>
<name>A0A9W9ZIX4_9CNID</name>
<dbReference type="GO" id="GO:0016020">
    <property type="term" value="C:membrane"/>
    <property type="evidence" value="ECO:0007669"/>
    <property type="project" value="UniProtKB-SubCell"/>
</dbReference>
<comment type="caution">
    <text evidence="9">The sequence shown here is derived from an EMBL/GenBank/DDBJ whole genome shotgun (WGS) entry which is preliminary data.</text>
</comment>
<dbReference type="AlphaFoldDB" id="A0A9W9ZIX4"/>
<evidence type="ECO:0000313" key="10">
    <source>
        <dbReference type="Proteomes" id="UP001163046"/>
    </source>
</evidence>
<feature type="region of interest" description="Disordered" evidence="5">
    <location>
        <begin position="665"/>
        <end position="702"/>
    </location>
</feature>
<evidence type="ECO:0000256" key="3">
    <source>
        <dbReference type="ARBA" id="ARBA00023136"/>
    </source>
</evidence>